<evidence type="ECO:0000256" key="1">
    <source>
        <dbReference type="ARBA" id="ARBA00001936"/>
    </source>
</evidence>
<dbReference type="EC" id="2.4.1.186" evidence="10"/>
<evidence type="ECO:0000256" key="11">
    <source>
        <dbReference type="ARBA" id="ARBA00050886"/>
    </source>
</evidence>
<dbReference type="InterPro" id="IPR050587">
    <property type="entry name" value="GNT1/Glycosyltrans_8"/>
</dbReference>
<evidence type="ECO:0000256" key="6">
    <source>
        <dbReference type="ARBA" id="ARBA00023056"/>
    </source>
</evidence>
<dbReference type="Gene3D" id="3.90.550.10">
    <property type="entry name" value="Spore Coat Polysaccharide Biosynthesis Protein SpsA, Chain A"/>
    <property type="match status" value="1"/>
</dbReference>
<keyword evidence="8" id="KW-0464">Manganese</keyword>
<evidence type="ECO:0000256" key="3">
    <source>
        <dbReference type="ARBA" id="ARBA00022490"/>
    </source>
</evidence>
<evidence type="ECO:0000256" key="12">
    <source>
        <dbReference type="ARBA" id="ARBA00052293"/>
    </source>
</evidence>
<proteinExistence type="inferred from homology"/>
<gene>
    <name evidence="14" type="ORF">NEOLI_003228</name>
</gene>
<reference evidence="14 15" key="1">
    <citation type="submission" date="2016-04" db="EMBL/GenBank/DDBJ databases">
        <title>Evolutionary innovation and constraint leading to complex multicellularity in the Ascomycota.</title>
        <authorList>
            <person name="Cisse O."/>
            <person name="Nguyen A."/>
            <person name="Hewitt D.A."/>
            <person name="Jedd G."/>
            <person name="Stajich J.E."/>
        </authorList>
    </citation>
    <scope>NUCLEOTIDE SEQUENCE [LARGE SCALE GENOMIC DNA]</scope>
    <source>
        <strain evidence="14 15">DAH-3</strain>
    </source>
</reference>
<organism evidence="14 15">
    <name type="scientific">Neolecta irregularis (strain DAH-3)</name>
    <dbReference type="NCBI Taxonomy" id="1198029"/>
    <lineage>
        <taxon>Eukaryota</taxon>
        <taxon>Fungi</taxon>
        <taxon>Dikarya</taxon>
        <taxon>Ascomycota</taxon>
        <taxon>Taphrinomycotina</taxon>
        <taxon>Neolectales</taxon>
        <taxon>Neolectaceae</taxon>
        <taxon>Neolecta</taxon>
    </lineage>
</organism>
<evidence type="ECO:0000256" key="10">
    <source>
        <dbReference type="ARBA" id="ARBA00038934"/>
    </source>
</evidence>
<dbReference type="GO" id="GO:0005737">
    <property type="term" value="C:cytoplasm"/>
    <property type="evidence" value="ECO:0007669"/>
    <property type="project" value="UniProtKB-SubCell"/>
</dbReference>
<evidence type="ECO:0000313" key="15">
    <source>
        <dbReference type="Proteomes" id="UP000186594"/>
    </source>
</evidence>
<sequence length="575" mass="64696">MASGELGEAYITLVLTDSYLVGALVLAHSLREVGSTKNLAVMIIPGLQQSTQDALRVHLRNPIFITREDNLQLLGRPDLRPAFTKLRVWQQTQFSKIVYIDADVVALRNPDDLFDLDCDFAAAPDSGWPDSFNSGVFLTKPSETTFHILNALAEAGVSFDGADQGLLNQHFTNWTRISFAYNVTPSGHYQYLPAYRHFAANVRLVHFIGLPKPWNTPRSIQTNSAYNELASRWFAIWEKNVQQICPNPSYPGVSKPVNSMNYPSAYHDMTAASTMGNQQTRGSYPSTFFNAVWDAQKSSPQSTIPEGPALEGARLSNKWDEPYDRKEATFIPPPVHLPPQNVRYTFPKFSEPIPRTIFPWETNQRPATRIFPGDEEHESSEFIIAEAEAVQRERELGYITSSERLGSYGVHNSWDNHASIKSYSDSIAERIDAAEPLVLNEHTEIIERVIPTLQTPDFPSAEGIPSPAEWDPETQLDELVKNRNLYLGDSDRREDFMGGKSRLSLSLRMPDERELVPQGLVSPTISYSETATEDRSPLTWTTETGFNPTPRPFEKEITGESFLVLTDEKMSRHIA</sequence>
<dbReference type="CDD" id="cd02537">
    <property type="entry name" value="GT8_Glycogenin"/>
    <property type="match status" value="1"/>
</dbReference>
<evidence type="ECO:0000256" key="2">
    <source>
        <dbReference type="ARBA" id="ARBA00004496"/>
    </source>
</evidence>
<evidence type="ECO:0000256" key="7">
    <source>
        <dbReference type="ARBA" id="ARBA00023180"/>
    </source>
</evidence>
<dbReference type="Pfam" id="PF01501">
    <property type="entry name" value="Glyco_transf_8"/>
    <property type="match status" value="1"/>
</dbReference>
<dbReference type="AlphaFoldDB" id="A0A1U7LP82"/>
<comment type="catalytic activity">
    <reaction evidence="11">
        <text>[1,4-alpha-D-glucosyl](n)-L-tyrosyl-[glycogenin] + UDP-alpha-D-glucose = [1,4-alpha-D-glucosyl](n+1)-L-tyrosyl-[glycogenin] + UDP + H(+)</text>
        <dbReference type="Rhea" id="RHEA:56560"/>
        <dbReference type="Rhea" id="RHEA-COMP:14606"/>
        <dbReference type="Rhea" id="RHEA-COMP:14607"/>
        <dbReference type="ChEBI" id="CHEBI:15378"/>
        <dbReference type="ChEBI" id="CHEBI:58223"/>
        <dbReference type="ChEBI" id="CHEBI:58885"/>
        <dbReference type="ChEBI" id="CHEBI:140574"/>
        <dbReference type="EC" id="2.4.1.186"/>
    </reaction>
</comment>
<comment type="function">
    <text evidence="13">Self-glucosylating initiator of glycogen synthesis. It catalyzes the formation of a short alpha (1,4)-glucosyl chain covalently attached via a glucose 1-O-tyrosyl linkage to internal tyrosine residues and these chains act as primers for the elongation reaction catalyzed by glycogen synthase.</text>
</comment>
<evidence type="ECO:0000256" key="8">
    <source>
        <dbReference type="ARBA" id="ARBA00023211"/>
    </source>
</evidence>
<dbReference type="GO" id="GO:0046872">
    <property type="term" value="F:metal ion binding"/>
    <property type="evidence" value="ECO:0007669"/>
    <property type="project" value="UniProtKB-KW"/>
</dbReference>
<dbReference type="GO" id="GO:0005978">
    <property type="term" value="P:glycogen biosynthetic process"/>
    <property type="evidence" value="ECO:0007669"/>
    <property type="project" value="UniProtKB-KW"/>
</dbReference>
<dbReference type="EMBL" id="LXFE01000817">
    <property type="protein sequence ID" value="OLL24438.1"/>
    <property type="molecule type" value="Genomic_DNA"/>
</dbReference>
<evidence type="ECO:0000256" key="4">
    <source>
        <dbReference type="ARBA" id="ARBA00022679"/>
    </source>
</evidence>
<comment type="catalytic activity">
    <reaction evidence="12">
        <text>L-tyrosyl-[glycogenin] + UDP-alpha-D-glucose = alpha-D-glucosyl-L-tyrosyl-[glycogenin] + UDP + H(+)</text>
        <dbReference type="Rhea" id="RHEA:23360"/>
        <dbReference type="Rhea" id="RHEA-COMP:14604"/>
        <dbReference type="Rhea" id="RHEA-COMP:14605"/>
        <dbReference type="ChEBI" id="CHEBI:15378"/>
        <dbReference type="ChEBI" id="CHEBI:46858"/>
        <dbReference type="ChEBI" id="CHEBI:58223"/>
        <dbReference type="ChEBI" id="CHEBI:58885"/>
        <dbReference type="ChEBI" id="CHEBI:140573"/>
        <dbReference type="EC" id="2.4.1.186"/>
    </reaction>
</comment>
<evidence type="ECO:0000313" key="14">
    <source>
        <dbReference type="EMBL" id="OLL24438.1"/>
    </source>
</evidence>
<dbReference type="SUPFAM" id="SSF53448">
    <property type="entry name" value="Nucleotide-diphospho-sugar transferases"/>
    <property type="match status" value="1"/>
</dbReference>
<evidence type="ECO:0000256" key="5">
    <source>
        <dbReference type="ARBA" id="ARBA00022723"/>
    </source>
</evidence>
<comment type="subcellular location">
    <subcellularLocation>
        <location evidence="2">Cytoplasm</location>
    </subcellularLocation>
</comment>
<evidence type="ECO:0000256" key="13">
    <source>
        <dbReference type="ARBA" id="ARBA00057883"/>
    </source>
</evidence>
<keyword evidence="15" id="KW-1185">Reference proteome</keyword>
<dbReference type="FunFam" id="3.90.550.10:FF:000092">
    <property type="entry name" value="Glycogenin 2"/>
    <property type="match status" value="1"/>
</dbReference>
<name>A0A1U7LP82_NEOID</name>
<keyword evidence="6" id="KW-0320">Glycogen biosynthesis</keyword>
<dbReference type="PANTHER" id="PTHR11183">
    <property type="entry name" value="GLYCOGENIN SUBFAMILY MEMBER"/>
    <property type="match status" value="1"/>
</dbReference>
<dbReference type="InterPro" id="IPR002495">
    <property type="entry name" value="Glyco_trans_8"/>
</dbReference>
<keyword evidence="4" id="KW-0808">Transferase</keyword>
<comment type="cofactor">
    <cofactor evidence="1">
        <name>Mn(2+)</name>
        <dbReference type="ChEBI" id="CHEBI:29035"/>
    </cofactor>
</comment>
<comment type="caution">
    <text evidence="14">The sequence shown here is derived from an EMBL/GenBank/DDBJ whole genome shotgun (WGS) entry which is preliminary data.</text>
</comment>
<keyword evidence="5" id="KW-0479">Metal-binding</keyword>
<evidence type="ECO:0000256" key="9">
    <source>
        <dbReference type="ARBA" id="ARBA00038162"/>
    </source>
</evidence>
<keyword evidence="3" id="KW-0963">Cytoplasm</keyword>
<keyword evidence="7" id="KW-0325">Glycoprotein</keyword>
<protein>
    <recommendedName>
        <fullName evidence="10">glycogenin glucosyltransferase</fullName>
        <ecNumber evidence="10">2.4.1.186</ecNumber>
    </recommendedName>
</protein>
<dbReference type="Proteomes" id="UP000186594">
    <property type="component" value="Unassembled WGS sequence"/>
</dbReference>
<dbReference type="InterPro" id="IPR029044">
    <property type="entry name" value="Nucleotide-diphossugar_trans"/>
</dbReference>
<dbReference type="STRING" id="1198029.A0A1U7LP82"/>
<dbReference type="OrthoDB" id="2014201at2759"/>
<accession>A0A1U7LP82</accession>
<comment type="similarity">
    <text evidence="9">Belongs to the glycosyltransferase 8 family. Glycogenin subfamily.</text>
</comment>
<dbReference type="GO" id="GO:0008466">
    <property type="term" value="F:glycogenin glucosyltransferase activity"/>
    <property type="evidence" value="ECO:0007669"/>
    <property type="project" value="UniProtKB-EC"/>
</dbReference>
<dbReference type="OMA" id="TRISFAY"/>